<comment type="cofactor">
    <cofactor evidence="5">
        <name>Mg(2+)</name>
        <dbReference type="ChEBI" id="CHEBI:18420"/>
    </cofactor>
</comment>
<evidence type="ECO:0000313" key="6">
    <source>
        <dbReference type="EMBL" id="WND05556.1"/>
    </source>
</evidence>
<keyword evidence="5" id="KW-0479">Metal-binding</keyword>
<accession>A0AB38YWN9</accession>
<dbReference type="RefSeq" id="WP_025095753.1">
    <property type="nucleotide sequence ID" value="NZ_BKFD01000021.1"/>
</dbReference>
<dbReference type="SUPFAM" id="SSF89562">
    <property type="entry name" value="RraA-like"/>
    <property type="match status" value="1"/>
</dbReference>
<dbReference type="Pfam" id="PF03737">
    <property type="entry name" value="RraA-like"/>
    <property type="match status" value="1"/>
</dbReference>
<proteinExistence type="predicted"/>
<comment type="cofactor">
    <cofactor evidence="1">
        <name>a divalent metal cation</name>
        <dbReference type="ChEBI" id="CHEBI:60240"/>
    </cofactor>
</comment>
<dbReference type="InterPro" id="IPR005493">
    <property type="entry name" value="RraA/RraA-like"/>
</dbReference>
<dbReference type="CDD" id="cd16841">
    <property type="entry name" value="RraA_family"/>
    <property type="match status" value="1"/>
</dbReference>
<evidence type="ECO:0000256" key="5">
    <source>
        <dbReference type="PIRSR" id="PIRSR605493-1"/>
    </source>
</evidence>
<evidence type="ECO:0000256" key="1">
    <source>
        <dbReference type="ARBA" id="ARBA00001968"/>
    </source>
</evidence>
<dbReference type="InterPro" id="IPR036704">
    <property type="entry name" value="RraA/RraA-like_sf"/>
</dbReference>
<feature type="binding site" evidence="5">
    <location>
        <position position="108"/>
    </location>
    <ligand>
        <name>Mg(2+)</name>
        <dbReference type="ChEBI" id="CHEBI:18420"/>
    </ligand>
</feature>
<dbReference type="Proteomes" id="UP001256400">
    <property type="component" value="Chromosome"/>
</dbReference>
<dbReference type="GO" id="GO:0046872">
    <property type="term" value="F:metal ion binding"/>
    <property type="evidence" value="ECO:0007669"/>
    <property type="project" value="UniProtKB-KW"/>
</dbReference>
<dbReference type="AlphaFoldDB" id="A0AB38YWN9"/>
<evidence type="ECO:0000256" key="2">
    <source>
        <dbReference type="ARBA" id="ARBA00016549"/>
    </source>
</evidence>
<dbReference type="Gene3D" id="3.50.30.40">
    <property type="entry name" value="Ribonuclease E inhibitor RraA/RraA-like"/>
    <property type="match status" value="1"/>
</dbReference>
<dbReference type="PANTHER" id="PTHR33254">
    <property type="entry name" value="4-HYDROXY-4-METHYL-2-OXOGLUTARATE ALDOLASE 3-RELATED"/>
    <property type="match status" value="1"/>
</dbReference>
<dbReference type="EMBL" id="CP134206">
    <property type="protein sequence ID" value="WND05556.1"/>
    <property type="molecule type" value="Genomic_DNA"/>
</dbReference>
<evidence type="ECO:0000256" key="4">
    <source>
        <dbReference type="ARBA" id="ARBA00030169"/>
    </source>
</evidence>
<evidence type="ECO:0000256" key="3">
    <source>
        <dbReference type="ARBA" id="ARBA00029596"/>
    </source>
</evidence>
<keyword evidence="5" id="KW-0460">Magnesium</keyword>
<gene>
    <name evidence="6" type="ORF">RHP80_15485</name>
</gene>
<evidence type="ECO:0000313" key="7">
    <source>
        <dbReference type="Proteomes" id="UP001256400"/>
    </source>
</evidence>
<sequence length="208" mass="23466">MQTSINELIEKYANIATSTIGHVLDEGHLAQIHAINRIHHVTGRVRTATLASINAMNLHDALLQSEPNDVLVIDARAIPNRACWGEQRHRAAIYHQLAAVVVIGDVTDCVALREMKLPVFARSVSCLTTRHQGESLVEHGQDIVVGQTRIASGDLMIGDADGVFILSPEIAQDLWPTFQDMEEQEQHKRHHFFNQHHPRDYYHAEQRR</sequence>
<protein>
    <recommendedName>
        <fullName evidence="2">Putative 4-hydroxy-4-methyl-2-oxoglutarate aldolase</fullName>
    </recommendedName>
    <alternativeName>
        <fullName evidence="3">Regulator of ribonuclease activity homolog</fullName>
    </alternativeName>
    <alternativeName>
        <fullName evidence="4">RraA-like protein</fullName>
    </alternativeName>
</protein>
<reference evidence="6" key="1">
    <citation type="submission" date="2023-09" db="EMBL/GenBank/DDBJ databases">
        <title>Acinetobacter soli.</title>
        <authorList>
            <person name="Kim B."/>
            <person name="Kim D."/>
            <person name="Park D."/>
        </authorList>
    </citation>
    <scope>NUCLEOTIDE SEQUENCE</scope>
    <source>
        <strain evidence="6">2023.05</strain>
    </source>
</reference>
<organism evidence="6 7">
    <name type="scientific">Acinetobacter soli</name>
    <dbReference type="NCBI Taxonomy" id="487316"/>
    <lineage>
        <taxon>Bacteria</taxon>
        <taxon>Pseudomonadati</taxon>
        <taxon>Pseudomonadota</taxon>
        <taxon>Gammaproteobacteria</taxon>
        <taxon>Moraxellales</taxon>
        <taxon>Moraxellaceae</taxon>
        <taxon>Acinetobacter</taxon>
    </lineage>
</organism>
<dbReference type="PANTHER" id="PTHR33254:SF4">
    <property type="entry name" value="4-HYDROXY-4-METHYL-2-OXOGLUTARATE ALDOLASE 3-RELATED"/>
    <property type="match status" value="1"/>
</dbReference>
<name>A0AB38YWN9_9GAMM</name>